<dbReference type="AlphaFoldDB" id="I3T3N7"/>
<organism evidence="1">
    <name type="scientific">Lotus japonicus</name>
    <name type="common">Lotus corniculatus var. japonicus</name>
    <dbReference type="NCBI Taxonomy" id="34305"/>
    <lineage>
        <taxon>Eukaryota</taxon>
        <taxon>Viridiplantae</taxon>
        <taxon>Streptophyta</taxon>
        <taxon>Embryophyta</taxon>
        <taxon>Tracheophyta</taxon>
        <taxon>Spermatophyta</taxon>
        <taxon>Magnoliopsida</taxon>
        <taxon>eudicotyledons</taxon>
        <taxon>Gunneridae</taxon>
        <taxon>Pentapetalae</taxon>
        <taxon>rosids</taxon>
        <taxon>fabids</taxon>
        <taxon>Fabales</taxon>
        <taxon>Fabaceae</taxon>
        <taxon>Papilionoideae</taxon>
        <taxon>50 kb inversion clade</taxon>
        <taxon>NPAAA clade</taxon>
        <taxon>Hologalegina</taxon>
        <taxon>robinioid clade</taxon>
        <taxon>Loteae</taxon>
        <taxon>Lotus</taxon>
    </lineage>
</organism>
<proteinExistence type="evidence at transcript level"/>
<name>I3T3N7_LOTJA</name>
<accession>I3T3N7</accession>
<dbReference type="EMBL" id="BT147335">
    <property type="protein sequence ID" value="AFK47129.1"/>
    <property type="molecule type" value="mRNA"/>
</dbReference>
<protein>
    <submittedName>
        <fullName evidence="1">Uncharacterized protein</fullName>
    </submittedName>
</protein>
<evidence type="ECO:0000313" key="1">
    <source>
        <dbReference type="EMBL" id="AFK47129.1"/>
    </source>
</evidence>
<sequence>MSIPQFLCRQASSYNSCGINFSIPRPEYAEWFFPTIAVKPNSPIFTSCNRSLWRTYVLDNIIEGGNPEI</sequence>
<reference evidence="1" key="1">
    <citation type="submission" date="2012-05" db="EMBL/GenBank/DDBJ databases">
        <authorList>
            <person name="Krishnakumar V."/>
            <person name="Cheung F."/>
            <person name="Xiao Y."/>
            <person name="Chan A."/>
            <person name="Moskal W.A."/>
            <person name="Town C.D."/>
        </authorList>
    </citation>
    <scope>NUCLEOTIDE SEQUENCE</scope>
</reference>